<feature type="transmembrane region" description="Helical" evidence="9">
    <location>
        <begin position="227"/>
        <end position="252"/>
    </location>
</feature>
<dbReference type="InterPro" id="IPR037294">
    <property type="entry name" value="ABC_BtuC-like"/>
</dbReference>
<feature type="transmembrane region" description="Helical" evidence="9">
    <location>
        <begin position="258"/>
        <end position="277"/>
    </location>
</feature>
<dbReference type="SUPFAM" id="SSF46785">
    <property type="entry name" value="Winged helix' DNA-binding domain"/>
    <property type="match status" value="1"/>
</dbReference>
<dbReference type="InterPro" id="IPR036388">
    <property type="entry name" value="WH-like_DNA-bd_sf"/>
</dbReference>
<keyword evidence="4" id="KW-1003">Cell membrane</keyword>
<dbReference type="GO" id="GO:0003700">
    <property type="term" value="F:DNA-binding transcription factor activity"/>
    <property type="evidence" value="ECO:0007669"/>
    <property type="project" value="InterPro"/>
</dbReference>
<comment type="caution">
    <text evidence="11">The sequence shown here is derived from an EMBL/GenBank/DDBJ whole genome shotgun (WGS) entry which is preliminary data.</text>
</comment>
<dbReference type="InterPro" id="IPR001367">
    <property type="entry name" value="Fe_dep_repressor"/>
</dbReference>
<keyword evidence="7 9" id="KW-0472">Membrane</keyword>
<sequence>MTDAAALWTDANVRSVALGALLLGTGSGALGCFTLLRRRALLGDALAHAALPGVCLAFLVTGSKHPLVLLAGAAATGALGVWASDAIVRASRVKEDAALALTLSVFFGVGIVLLTRIQKSGAAAQAGLDRFLFGQAASLVPADVWLLGGVTAALLAALALAFKEFALLAFDRGFAAALGWPVRGLEAALGALVVVAVTVGLQLVGVVLMAAMLVTPAAAARCWTDRLPVMVGIASAIGAFAGLAGAAVSLVAPRMPTGPWTVVAATLAFLVSLGLAPRRGLLGRALRRLRLRRRTADENVLKTLWRLDEQAGAGAPRPAAEIARARGMTERATQRTLAGLARAGWAERADGGWRLTPAGRDRARRVVRLHRLWEVYLTERLHLAADHVHEDAEHIEHVLTPELEAELEALLERPAFDPHHRAIPYDAGGPPR</sequence>
<gene>
    <name evidence="11" type="ORF">ENR23_14355</name>
</gene>
<dbReference type="InterPro" id="IPR022689">
    <property type="entry name" value="Iron_dep_repressor"/>
</dbReference>
<organism evidence="11">
    <name type="scientific">Eiseniibacteriota bacterium</name>
    <dbReference type="NCBI Taxonomy" id="2212470"/>
    <lineage>
        <taxon>Bacteria</taxon>
        <taxon>Candidatus Eiseniibacteriota</taxon>
    </lineage>
</organism>
<keyword evidence="3 8" id="KW-0813">Transport</keyword>
<evidence type="ECO:0000256" key="8">
    <source>
        <dbReference type="RuleBase" id="RU003943"/>
    </source>
</evidence>
<dbReference type="Pfam" id="PF00950">
    <property type="entry name" value="ABC-3"/>
    <property type="match status" value="1"/>
</dbReference>
<dbReference type="Gene3D" id="1.10.3470.10">
    <property type="entry name" value="ABC transporter involved in vitamin B12 uptake, BtuC"/>
    <property type="match status" value="1"/>
</dbReference>
<feature type="transmembrane region" description="Helical" evidence="9">
    <location>
        <begin position="97"/>
        <end position="117"/>
    </location>
</feature>
<evidence type="ECO:0000256" key="9">
    <source>
        <dbReference type="SAM" id="Phobius"/>
    </source>
</evidence>
<dbReference type="GO" id="GO:0055085">
    <property type="term" value="P:transmembrane transport"/>
    <property type="evidence" value="ECO:0007669"/>
    <property type="project" value="InterPro"/>
</dbReference>
<dbReference type="CDD" id="cd06550">
    <property type="entry name" value="TM_ABC_iron-siderophores_like"/>
    <property type="match status" value="1"/>
</dbReference>
<dbReference type="Gene3D" id="1.10.10.10">
    <property type="entry name" value="Winged helix-like DNA-binding domain superfamily/Winged helix DNA-binding domain"/>
    <property type="match status" value="1"/>
</dbReference>
<feature type="transmembrane region" description="Helical" evidence="9">
    <location>
        <begin position="137"/>
        <end position="158"/>
    </location>
</feature>
<evidence type="ECO:0000313" key="11">
    <source>
        <dbReference type="EMBL" id="HGZ44561.1"/>
    </source>
</evidence>
<feature type="transmembrane region" description="Helical" evidence="9">
    <location>
        <begin position="41"/>
        <end position="61"/>
    </location>
</feature>
<keyword evidence="5 8" id="KW-0812">Transmembrane</keyword>
<comment type="subcellular location">
    <subcellularLocation>
        <location evidence="1 8">Cell membrane</location>
        <topology evidence="1 8">Multi-pass membrane protein</topology>
    </subcellularLocation>
</comment>
<feature type="transmembrane region" description="Helical" evidence="9">
    <location>
        <begin position="67"/>
        <end position="88"/>
    </location>
</feature>
<comment type="similarity">
    <text evidence="2 8">Belongs to the ABC-3 integral membrane protein family.</text>
</comment>
<dbReference type="GO" id="GO:0046914">
    <property type="term" value="F:transition metal ion binding"/>
    <property type="evidence" value="ECO:0007669"/>
    <property type="project" value="InterPro"/>
</dbReference>
<dbReference type="SUPFAM" id="SSF47979">
    <property type="entry name" value="Iron-dependent repressor protein, dimerization domain"/>
    <property type="match status" value="1"/>
</dbReference>
<proteinExistence type="inferred from homology"/>
<dbReference type="SUPFAM" id="SSF81345">
    <property type="entry name" value="ABC transporter involved in vitamin B12 uptake, BtuC"/>
    <property type="match status" value="1"/>
</dbReference>
<dbReference type="AlphaFoldDB" id="A0A832I676"/>
<dbReference type="GO" id="GO:0010043">
    <property type="term" value="P:response to zinc ion"/>
    <property type="evidence" value="ECO:0007669"/>
    <property type="project" value="TreeGrafter"/>
</dbReference>
<evidence type="ECO:0000256" key="7">
    <source>
        <dbReference type="ARBA" id="ARBA00023136"/>
    </source>
</evidence>
<dbReference type="GO" id="GO:0043190">
    <property type="term" value="C:ATP-binding cassette (ABC) transporter complex"/>
    <property type="evidence" value="ECO:0007669"/>
    <property type="project" value="InterPro"/>
</dbReference>
<dbReference type="InterPro" id="IPR001626">
    <property type="entry name" value="ABC_TroCD"/>
</dbReference>
<feature type="transmembrane region" description="Helical" evidence="9">
    <location>
        <begin position="16"/>
        <end position="36"/>
    </location>
</feature>
<evidence type="ECO:0000259" key="10">
    <source>
        <dbReference type="Pfam" id="PF02742"/>
    </source>
</evidence>
<name>A0A832I676_UNCEI</name>
<keyword evidence="6 9" id="KW-1133">Transmembrane helix</keyword>
<dbReference type="EMBL" id="DSQF01000030">
    <property type="protein sequence ID" value="HGZ44561.1"/>
    <property type="molecule type" value="Genomic_DNA"/>
</dbReference>
<dbReference type="SMART" id="SM00529">
    <property type="entry name" value="HTH_DTXR"/>
    <property type="match status" value="1"/>
</dbReference>
<protein>
    <submittedName>
        <fullName evidence="11">Zinc ABC transporter permease</fullName>
    </submittedName>
</protein>
<feature type="transmembrane region" description="Helical" evidence="9">
    <location>
        <begin position="188"/>
        <end position="215"/>
    </location>
</feature>
<evidence type="ECO:0000256" key="6">
    <source>
        <dbReference type="ARBA" id="ARBA00022989"/>
    </source>
</evidence>
<feature type="domain" description="Iron dependent repressor metal binding and dimerisation" evidence="10">
    <location>
        <begin position="356"/>
        <end position="424"/>
    </location>
</feature>
<evidence type="ECO:0000256" key="3">
    <source>
        <dbReference type="ARBA" id="ARBA00022448"/>
    </source>
</evidence>
<dbReference type="GO" id="GO:0046983">
    <property type="term" value="F:protein dimerization activity"/>
    <property type="evidence" value="ECO:0007669"/>
    <property type="project" value="InterPro"/>
</dbReference>
<dbReference type="InterPro" id="IPR036390">
    <property type="entry name" value="WH_DNA-bd_sf"/>
</dbReference>
<evidence type="ECO:0000256" key="1">
    <source>
        <dbReference type="ARBA" id="ARBA00004651"/>
    </source>
</evidence>
<dbReference type="PANTHER" id="PTHR30477">
    <property type="entry name" value="ABC-TRANSPORTER METAL-BINDING PROTEIN"/>
    <property type="match status" value="1"/>
</dbReference>
<dbReference type="PANTHER" id="PTHR30477:SF3">
    <property type="entry name" value="METAL TRANSPORT SYSTEM MEMBRANE PROTEIN CT_069-RELATED"/>
    <property type="match status" value="1"/>
</dbReference>
<evidence type="ECO:0000256" key="4">
    <source>
        <dbReference type="ARBA" id="ARBA00022475"/>
    </source>
</evidence>
<accession>A0A832I676</accession>
<evidence type="ECO:0000256" key="2">
    <source>
        <dbReference type="ARBA" id="ARBA00008034"/>
    </source>
</evidence>
<dbReference type="Pfam" id="PF02742">
    <property type="entry name" value="Fe_dep_repr_C"/>
    <property type="match status" value="1"/>
</dbReference>
<reference evidence="11" key="1">
    <citation type="journal article" date="2020" name="mSystems">
        <title>Genome- and Community-Level Interaction Insights into Carbon Utilization and Element Cycling Functions of Hydrothermarchaeota in Hydrothermal Sediment.</title>
        <authorList>
            <person name="Zhou Z."/>
            <person name="Liu Y."/>
            <person name="Xu W."/>
            <person name="Pan J."/>
            <person name="Luo Z.H."/>
            <person name="Li M."/>
        </authorList>
    </citation>
    <scope>NUCLEOTIDE SEQUENCE [LARGE SCALE GENOMIC DNA]</scope>
    <source>
        <strain evidence="11">SpSt-381</strain>
    </source>
</reference>
<dbReference type="InterPro" id="IPR036421">
    <property type="entry name" value="Fe_dep_repressor_sf"/>
</dbReference>
<evidence type="ECO:0000256" key="5">
    <source>
        <dbReference type="ARBA" id="ARBA00022692"/>
    </source>
</evidence>